<sequence length="125" mass="13422">MTYPLLSAAFLALTAAVLVAGLVRAPDRARLVARWTVPAVVTGVVLVVLTAVFDNLMIAAGLMTYASAAISGVHLWLVPIEDLAYPVAGLLLLPGLWLLLRPRPDDTTPTRERPADSRTHERSGR</sequence>
<comment type="pathway">
    <text evidence="2">Carotenoid biosynthesis.</text>
</comment>
<keyword evidence="3 9" id="KW-0812">Transmembrane</keyword>
<comment type="subcellular location">
    <subcellularLocation>
        <location evidence="1">Membrane</location>
        <topology evidence="1">Multi-pass membrane protein</topology>
    </subcellularLocation>
</comment>
<dbReference type="NCBIfam" id="TIGR03462">
    <property type="entry name" value="CarR_dom_SF"/>
    <property type="match status" value="1"/>
</dbReference>
<dbReference type="AlphaFoldDB" id="A0A7G6Y5X8"/>
<feature type="region of interest" description="Disordered" evidence="8">
    <location>
        <begin position="101"/>
        <end position="125"/>
    </location>
</feature>
<proteinExistence type="predicted"/>
<evidence type="ECO:0000256" key="7">
    <source>
        <dbReference type="ARBA" id="ARBA00023235"/>
    </source>
</evidence>
<keyword evidence="5 9" id="KW-1133">Transmembrane helix</keyword>
<evidence type="ECO:0000256" key="4">
    <source>
        <dbReference type="ARBA" id="ARBA00022746"/>
    </source>
</evidence>
<evidence type="ECO:0000256" key="8">
    <source>
        <dbReference type="SAM" id="MobiDB-lite"/>
    </source>
</evidence>
<organism evidence="11 12">
    <name type="scientific">Leifsonia shinshuensis</name>
    <dbReference type="NCBI Taxonomy" id="150026"/>
    <lineage>
        <taxon>Bacteria</taxon>
        <taxon>Bacillati</taxon>
        <taxon>Actinomycetota</taxon>
        <taxon>Actinomycetes</taxon>
        <taxon>Micrococcales</taxon>
        <taxon>Microbacteriaceae</taxon>
        <taxon>Leifsonia</taxon>
    </lineage>
</organism>
<evidence type="ECO:0000256" key="5">
    <source>
        <dbReference type="ARBA" id="ARBA00022989"/>
    </source>
</evidence>
<dbReference type="GO" id="GO:0016117">
    <property type="term" value="P:carotenoid biosynthetic process"/>
    <property type="evidence" value="ECO:0007669"/>
    <property type="project" value="UniProtKB-KW"/>
</dbReference>
<evidence type="ECO:0000256" key="2">
    <source>
        <dbReference type="ARBA" id="ARBA00004829"/>
    </source>
</evidence>
<evidence type="ECO:0000313" key="11">
    <source>
        <dbReference type="EMBL" id="QNE33893.1"/>
    </source>
</evidence>
<dbReference type="KEGG" id="lse:F1C12_01190"/>
<dbReference type="GO" id="GO:0016020">
    <property type="term" value="C:membrane"/>
    <property type="evidence" value="ECO:0007669"/>
    <property type="project" value="UniProtKB-SubCell"/>
</dbReference>
<reference evidence="12" key="1">
    <citation type="submission" date="2019-09" db="EMBL/GenBank/DDBJ databases">
        <title>Antimicrobial potential of Antarctic Bacteria.</title>
        <authorList>
            <person name="Benaud N."/>
            <person name="Edwards R.J."/>
            <person name="Ferrari B.C."/>
        </authorList>
    </citation>
    <scope>NUCLEOTIDE SEQUENCE [LARGE SCALE GENOMIC DNA]</scope>
    <source>
        <strain evidence="12">INR9</strain>
    </source>
</reference>
<dbReference type="Proteomes" id="UP000515511">
    <property type="component" value="Chromosome"/>
</dbReference>
<name>A0A7G6Y5X8_9MICO</name>
<evidence type="ECO:0000256" key="3">
    <source>
        <dbReference type="ARBA" id="ARBA00022692"/>
    </source>
</evidence>
<gene>
    <name evidence="11" type="ORF">F1C12_01190</name>
</gene>
<protein>
    <submittedName>
        <fullName evidence="11">Lycopene cyclase domain-containing protein</fullName>
    </submittedName>
</protein>
<evidence type="ECO:0000256" key="6">
    <source>
        <dbReference type="ARBA" id="ARBA00023136"/>
    </source>
</evidence>
<evidence type="ECO:0000256" key="1">
    <source>
        <dbReference type="ARBA" id="ARBA00004141"/>
    </source>
</evidence>
<keyword evidence="6 9" id="KW-0472">Membrane</keyword>
<dbReference type="InterPro" id="IPR017825">
    <property type="entry name" value="Lycopene_cyclase_dom"/>
</dbReference>
<dbReference type="Pfam" id="PF18916">
    <property type="entry name" value="Lycopene_cyc"/>
    <property type="match status" value="1"/>
</dbReference>
<evidence type="ECO:0000313" key="12">
    <source>
        <dbReference type="Proteomes" id="UP000515511"/>
    </source>
</evidence>
<evidence type="ECO:0000259" key="10">
    <source>
        <dbReference type="Pfam" id="PF18916"/>
    </source>
</evidence>
<dbReference type="RefSeq" id="WP_185277064.1">
    <property type="nucleotide sequence ID" value="NZ_CP043641.1"/>
</dbReference>
<dbReference type="GO" id="GO:0045436">
    <property type="term" value="F:lycopene beta cyclase activity"/>
    <property type="evidence" value="ECO:0007669"/>
    <property type="project" value="UniProtKB-ARBA"/>
</dbReference>
<feature type="compositionally biased region" description="Basic and acidic residues" evidence="8">
    <location>
        <begin position="102"/>
        <end position="125"/>
    </location>
</feature>
<keyword evidence="7" id="KW-0413">Isomerase</keyword>
<keyword evidence="4" id="KW-0125">Carotenoid biosynthesis</keyword>
<evidence type="ECO:0000256" key="9">
    <source>
        <dbReference type="SAM" id="Phobius"/>
    </source>
</evidence>
<feature type="transmembrane region" description="Helical" evidence="9">
    <location>
        <begin position="31"/>
        <end position="49"/>
    </location>
</feature>
<feature type="domain" description="Lycopene cyclase" evidence="10">
    <location>
        <begin position="13"/>
        <end position="92"/>
    </location>
</feature>
<dbReference type="GO" id="GO:0016872">
    <property type="term" value="F:intramolecular lyase activity"/>
    <property type="evidence" value="ECO:0007669"/>
    <property type="project" value="InterPro"/>
</dbReference>
<feature type="transmembrane region" description="Helical" evidence="9">
    <location>
        <begin position="56"/>
        <end position="77"/>
    </location>
</feature>
<accession>A0A7G6Y5X8</accession>
<feature type="transmembrane region" description="Helical" evidence="9">
    <location>
        <begin position="83"/>
        <end position="100"/>
    </location>
</feature>
<dbReference type="EMBL" id="CP043641">
    <property type="protein sequence ID" value="QNE33893.1"/>
    <property type="molecule type" value="Genomic_DNA"/>
</dbReference>